<dbReference type="Gene3D" id="1.10.10.10">
    <property type="entry name" value="Winged helix-like DNA-binding domain superfamily/Winged helix DNA-binding domain"/>
    <property type="match status" value="1"/>
</dbReference>
<dbReference type="PANTHER" id="PTHR43537">
    <property type="entry name" value="TRANSCRIPTIONAL REGULATOR, GNTR FAMILY"/>
    <property type="match status" value="1"/>
</dbReference>
<dbReference type="InterPro" id="IPR008920">
    <property type="entry name" value="TF_FadR/GntR_C"/>
</dbReference>
<dbReference type="InterPro" id="IPR000524">
    <property type="entry name" value="Tscrpt_reg_HTH_GntR"/>
</dbReference>
<evidence type="ECO:0000256" key="2">
    <source>
        <dbReference type="ARBA" id="ARBA00023125"/>
    </source>
</evidence>
<comment type="caution">
    <text evidence="5">The sequence shown here is derived from an EMBL/GenBank/DDBJ whole genome shotgun (WGS) entry which is preliminary data.</text>
</comment>
<dbReference type="InterPro" id="IPR036388">
    <property type="entry name" value="WH-like_DNA-bd_sf"/>
</dbReference>
<feature type="domain" description="HTH gntR-type" evidence="4">
    <location>
        <begin position="17"/>
        <end position="84"/>
    </location>
</feature>
<dbReference type="SMART" id="SM00895">
    <property type="entry name" value="FCD"/>
    <property type="match status" value="1"/>
</dbReference>
<keyword evidence="6" id="KW-1185">Reference proteome</keyword>
<evidence type="ECO:0000313" key="5">
    <source>
        <dbReference type="EMBL" id="NML97184.1"/>
    </source>
</evidence>
<dbReference type="PROSITE" id="PS50949">
    <property type="entry name" value="HTH_GNTR"/>
    <property type="match status" value="1"/>
</dbReference>
<dbReference type="RefSeq" id="WP_169484188.1">
    <property type="nucleotide sequence ID" value="NZ_JABBGJ010000004.1"/>
</dbReference>
<dbReference type="SMART" id="SM00345">
    <property type="entry name" value="HTH_GNTR"/>
    <property type="match status" value="1"/>
</dbReference>
<dbReference type="Proteomes" id="UP000544134">
    <property type="component" value="Unassembled WGS sequence"/>
</dbReference>
<dbReference type="AlphaFoldDB" id="A0A848IAR0"/>
<dbReference type="SUPFAM" id="SSF46785">
    <property type="entry name" value="Winged helix' DNA-binding domain"/>
    <property type="match status" value="1"/>
</dbReference>
<dbReference type="PANTHER" id="PTHR43537:SF45">
    <property type="entry name" value="GNTR FAMILY REGULATORY PROTEIN"/>
    <property type="match status" value="1"/>
</dbReference>
<sequence length="230" mass="26056">MSALISKPAGVVEAARPTAVEALAEKLKTRILNGDFAPGEYLRDIRMAEEYEVSRSTFRTAAQLLVGRRILRQVANRGFFVPEFSADDIVDVTRFRGVLEAEAVKMIVHTGQIPVEAINAVERLRHAPGDAPVSFMVAADRDFHRAIVSASGSERLQRSYEAIESEIELLLVQQRQHFYQNPKEIVREHEHLIACLKTRDFAAARDAFLEHWDDLRVKLLRVEANKLRAR</sequence>
<dbReference type="SUPFAM" id="SSF48008">
    <property type="entry name" value="GntR ligand-binding domain-like"/>
    <property type="match status" value="1"/>
</dbReference>
<gene>
    <name evidence="5" type="ORF">HHL24_04330</name>
</gene>
<dbReference type="GO" id="GO:0003700">
    <property type="term" value="F:DNA-binding transcription factor activity"/>
    <property type="evidence" value="ECO:0007669"/>
    <property type="project" value="InterPro"/>
</dbReference>
<name>A0A848IAR0_9BURK</name>
<dbReference type="Gene3D" id="1.20.120.530">
    <property type="entry name" value="GntR ligand-binding domain-like"/>
    <property type="match status" value="1"/>
</dbReference>
<dbReference type="InterPro" id="IPR011711">
    <property type="entry name" value="GntR_C"/>
</dbReference>
<proteinExistence type="predicted"/>
<evidence type="ECO:0000256" key="1">
    <source>
        <dbReference type="ARBA" id="ARBA00023015"/>
    </source>
</evidence>
<keyword evidence="1" id="KW-0805">Transcription regulation</keyword>
<evidence type="ECO:0000313" key="6">
    <source>
        <dbReference type="Proteomes" id="UP000544134"/>
    </source>
</evidence>
<keyword evidence="3" id="KW-0804">Transcription</keyword>
<dbReference type="GO" id="GO:0003677">
    <property type="term" value="F:DNA binding"/>
    <property type="evidence" value="ECO:0007669"/>
    <property type="project" value="UniProtKB-KW"/>
</dbReference>
<evidence type="ECO:0000259" key="4">
    <source>
        <dbReference type="PROSITE" id="PS50949"/>
    </source>
</evidence>
<protein>
    <submittedName>
        <fullName evidence="5">GntR family transcriptional regulator</fullName>
    </submittedName>
</protein>
<dbReference type="Pfam" id="PF07729">
    <property type="entry name" value="FCD"/>
    <property type="match status" value="1"/>
</dbReference>
<dbReference type="Pfam" id="PF00392">
    <property type="entry name" value="GntR"/>
    <property type="match status" value="1"/>
</dbReference>
<reference evidence="5 6" key="1">
    <citation type="submission" date="2020-04" db="EMBL/GenBank/DDBJ databases">
        <title>Paraburkholderia sp. RP-4-7 isolated from soil.</title>
        <authorList>
            <person name="Dahal R.H."/>
        </authorList>
    </citation>
    <scope>NUCLEOTIDE SEQUENCE [LARGE SCALE GENOMIC DNA]</scope>
    <source>
        <strain evidence="5 6">RP-4-7</strain>
    </source>
</reference>
<accession>A0A848IAR0</accession>
<evidence type="ECO:0000256" key="3">
    <source>
        <dbReference type="ARBA" id="ARBA00023163"/>
    </source>
</evidence>
<dbReference type="InterPro" id="IPR036390">
    <property type="entry name" value="WH_DNA-bd_sf"/>
</dbReference>
<organism evidence="5 6">
    <name type="scientific">Paraburkholderia polaris</name>
    <dbReference type="NCBI Taxonomy" id="2728848"/>
    <lineage>
        <taxon>Bacteria</taxon>
        <taxon>Pseudomonadati</taxon>
        <taxon>Pseudomonadota</taxon>
        <taxon>Betaproteobacteria</taxon>
        <taxon>Burkholderiales</taxon>
        <taxon>Burkholderiaceae</taxon>
        <taxon>Paraburkholderia</taxon>
    </lineage>
</organism>
<dbReference type="EMBL" id="JABBGJ010000004">
    <property type="protein sequence ID" value="NML97184.1"/>
    <property type="molecule type" value="Genomic_DNA"/>
</dbReference>
<keyword evidence="2" id="KW-0238">DNA-binding</keyword>